<sequence length="321" mass="36165">MSAQTTVLPRQALSDAAHWHVLFCSGDATDADHRAWQQWLAADSHHQQAWQALEQLQQQFRALPPRLARNTLGHAQLQRPAINRRSALKALALLTVTAGLGWSAREQLLWRGDYHTAMGEQRQLLLPDGSQLTLNTDSAVDVHYNGTERRLSLRRGEIHIRTVADPQQRPFLVDTVAGRLQALGTRFLVRQQDHNQVRVTVLESAVQVQPAIASTPLILNRGQQVLFSAHHLGTPQTTDELAAAWTRGTLIAVDWRLDDLLSELGRYRPGWLLCDPAVAAFRVSGAFPLHDIDQALTSLEQSFPVQLERRTRYWLRVRARS</sequence>
<dbReference type="PANTHER" id="PTHR30273:SF2">
    <property type="entry name" value="PROTEIN FECR"/>
    <property type="match status" value="1"/>
</dbReference>
<name>A0ABV4AIR6_9GAMM</name>
<gene>
    <name evidence="3" type="ORF">AB5I84_06200</name>
</gene>
<dbReference type="InterPro" id="IPR032623">
    <property type="entry name" value="FecR_N"/>
</dbReference>
<evidence type="ECO:0000259" key="1">
    <source>
        <dbReference type="Pfam" id="PF04773"/>
    </source>
</evidence>
<evidence type="ECO:0000313" key="4">
    <source>
        <dbReference type="Proteomes" id="UP001562065"/>
    </source>
</evidence>
<reference evidence="3 4" key="1">
    <citation type="submission" date="2024-07" db="EMBL/GenBank/DDBJ databases">
        <authorList>
            <person name="Ren Q."/>
        </authorList>
    </citation>
    <scope>NUCLEOTIDE SEQUENCE [LARGE SCALE GENOMIC DNA]</scope>
    <source>
        <strain evidence="3 4">REN37</strain>
    </source>
</reference>
<dbReference type="Proteomes" id="UP001562065">
    <property type="component" value="Unassembled WGS sequence"/>
</dbReference>
<dbReference type="Gene3D" id="2.60.120.1440">
    <property type="match status" value="1"/>
</dbReference>
<evidence type="ECO:0000259" key="2">
    <source>
        <dbReference type="Pfam" id="PF16220"/>
    </source>
</evidence>
<dbReference type="Pfam" id="PF16220">
    <property type="entry name" value="DUF4880"/>
    <property type="match status" value="1"/>
</dbReference>
<feature type="domain" description="FecR N-terminal" evidence="2">
    <location>
        <begin position="16"/>
        <end position="56"/>
    </location>
</feature>
<comment type="caution">
    <text evidence="3">The sequence shown here is derived from an EMBL/GenBank/DDBJ whole genome shotgun (WGS) entry which is preliminary data.</text>
</comment>
<protein>
    <submittedName>
        <fullName evidence="3">FecR domain-containing protein</fullName>
    </submittedName>
</protein>
<keyword evidence="4" id="KW-1185">Reference proteome</keyword>
<dbReference type="EMBL" id="JBGCUO010000001">
    <property type="protein sequence ID" value="MEY1661738.1"/>
    <property type="molecule type" value="Genomic_DNA"/>
</dbReference>
<feature type="domain" description="FecR protein" evidence="1">
    <location>
        <begin position="113"/>
        <end position="207"/>
    </location>
</feature>
<dbReference type="RefSeq" id="WP_369454987.1">
    <property type="nucleotide sequence ID" value="NZ_JBGCUO010000001.1"/>
</dbReference>
<dbReference type="PIRSF" id="PIRSF018266">
    <property type="entry name" value="FecR"/>
    <property type="match status" value="1"/>
</dbReference>
<organism evidence="3 4">
    <name type="scientific">Isoalcanivorax beigongshangi</name>
    <dbReference type="NCBI Taxonomy" id="3238810"/>
    <lineage>
        <taxon>Bacteria</taxon>
        <taxon>Pseudomonadati</taxon>
        <taxon>Pseudomonadota</taxon>
        <taxon>Gammaproteobacteria</taxon>
        <taxon>Oceanospirillales</taxon>
        <taxon>Alcanivoracaceae</taxon>
        <taxon>Isoalcanivorax</taxon>
    </lineage>
</organism>
<evidence type="ECO:0000313" key="3">
    <source>
        <dbReference type="EMBL" id="MEY1661738.1"/>
    </source>
</evidence>
<dbReference type="InterPro" id="IPR006860">
    <property type="entry name" value="FecR"/>
</dbReference>
<dbReference type="InterPro" id="IPR012373">
    <property type="entry name" value="Ferrdict_sens_TM"/>
</dbReference>
<dbReference type="Pfam" id="PF04773">
    <property type="entry name" value="FecR"/>
    <property type="match status" value="1"/>
</dbReference>
<dbReference type="PANTHER" id="PTHR30273">
    <property type="entry name" value="PERIPLASMIC SIGNAL SENSOR AND SIGMA FACTOR ACTIVATOR FECR-RELATED"/>
    <property type="match status" value="1"/>
</dbReference>
<accession>A0ABV4AIR6</accession>
<proteinExistence type="predicted"/>